<keyword evidence="12" id="KW-1185">Reference proteome</keyword>
<dbReference type="SUPFAM" id="SSF55277">
    <property type="entry name" value="GYF domain"/>
    <property type="match status" value="1"/>
</dbReference>
<dbReference type="CDD" id="cd15568">
    <property type="entry name" value="PHD5_NSD"/>
    <property type="match status" value="1"/>
</dbReference>
<dbReference type="SUPFAM" id="SSF90229">
    <property type="entry name" value="CCCH zinc finger"/>
    <property type="match status" value="1"/>
</dbReference>
<dbReference type="PROSITE" id="PS51925">
    <property type="entry name" value="SWIB_MDM2"/>
    <property type="match status" value="1"/>
</dbReference>
<dbReference type="Gene3D" id="3.90.70.200">
    <property type="entry name" value="Plus-3 domain"/>
    <property type="match status" value="1"/>
</dbReference>
<dbReference type="SMART" id="SM00249">
    <property type="entry name" value="PHD"/>
    <property type="match status" value="1"/>
</dbReference>
<dbReference type="Proteomes" id="UP000327157">
    <property type="component" value="Chromosome 15"/>
</dbReference>
<feature type="domain" description="DM2" evidence="10">
    <location>
        <begin position="313"/>
        <end position="396"/>
    </location>
</feature>
<feature type="region of interest" description="Disordered" evidence="6">
    <location>
        <begin position="425"/>
        <end position="445"/>
    </location>
</feature>
<evidence type="ECO:0000259" key="9">
    <source>
        <dbReference type="PROSITE" id="PS51360"/>
    </source>
</evidence>
<evidence type="ECO:0000256" key="5">
    <source>
        <dbReference type="PROSITE-ProRule" id="PRU00723"/>
    </source>
</evidence>
<dbReference type="EMBL" id="SMOL01000401">
    <property type="protein sequence ID" value="KAB2618136.1"/>
    <property type="molecule type" value="Genomic_DNA"/>
</dbReference>
<dbReference type="SMART" id="SM00719">
    <property type="entry name" value="Plus3"/>
    <property type="match status" value="1"/>
</dbReference>
<dbReference type="PANTHER" id="PTHR46695:SF4">
    <property type="entry name" value="ZINC FINGER CCCH DOMAIN-CONTAINING PROTEIN 44"/>
    <property type="match status" value="1"/>
</dbReference>
<dbReference type="GO" id="GO:0003677">
    <property type="term" value="F:DNA binding"/>
    <property type="evidence" value="ECO:0007669"/>
    <property type="project" value="UniProtKB-KW"/>
</dbReference>
<evidence type="ECO:0000256" key="4">
    <source>
        <dbReference type="ARBA" id="ARBA00023125"/>
    </source>
</evidence>
<dbReference type="SUPFAM" id="SSF47592">
    <property type="entry name" value="SWIB/MDM2 domain"/>
    <property type="match status" value="1"/>
</dbReference>
<evidence type="ECO:0000256" key="3">
    <source>
        <dbReference type="ARBA" id="ARBA00022833"/>
    </source>
</evidence>
<comment type="caution">
    <text evidence="11">The sequence shown here is derived from an EMBL/GenBank/DDBJ whole genome shotgun (WGS) entry which is preliminary data.</text>
</comment>
<dbReference type="InterPro" id="IPR011011">
    <property type="entry name" value="Znf_FYVE_PHD"/>
</dbReference>
<feature type="compositionally biased region" description="Polar residues" evidence="6">
    <location>
        <begin position="1007"/>
        <end position="1018"/>
    </location>
</feature>
<feature type="compositionally biased region" description="Basic and acidic residues" evidence="6">
    <location>
        <begin position="845"/>
        <end position="857"/>
    </location>
</feature>
<feature type="domain" description="C3H1-type" evidence="7">
    <location>
        <begin position="1418"/>
        <end position="1443"/>
    </location>
</feature>
<dbReference type="PROSITE" id="PS50103">
    <property type="entry name" value="ZF_C3H1"/>
    <property type="match status" value="1"/>
</dbReference>
<dbReference type="InterPro" id="IPR036885">
    <property type="entry name" value="SWIB_MDM2_dom_sf"/>
</dbReference>
<feature type="region of interest" description="Disordered" evidence="6">
    <location>
        <begin position="845"/>
        <end position="890"/>
    </location>
</feature>
<feature type="domain" description="GYF" evidence="8">
    <location>
        <begin position="768"/>
        <end position="822"/>
    </location>
</feature>
<dbReference type="Gene3D" id="1.10.245.10">
    <property type="entry name" value="SWIB/MDM2 domain"/>
    <property type="match status" value="1"/>
</dbReference>
<feature type="zinc finger region" description="C3H1-type" evidence="5">
    <location>
        <begin position="1418"/>
        <end position="1443"/>
    </location>
</feature>
<dbReference type="SUPFAM" id="SSF159042">
    <property type="entry name" value="Plus3-like"/>
    <property type="match status" value="1"/>
</dbReference>
<organism evidence="11 12">
    <name type="scientific">Pyrus ussuriensis x Pyrus communis</name>
    <dbReference type="NCBI Taxonomy" id="2448454"/>
    <lineage>
        <taxon>Eukaryota</taxon>
        <taxon>Viridiplantae</taxon>
        <taxon>Streptophyta</taxon>
        <taxon>Embryophyta</taxon>
        <taxon>Tracheophyta</taxon>
        <taxon>Spermatophyta</taxon>
        <taxon>Magnoliopsida</taxon>
        <taxon>eudicotyledons</taxon>
        <taxon>Gunneridae</taxon>
        <taxon>Pentapetalae</taxon>
        <taxon>rosids</taxon>
        <taxon>fabids</taxon>
        <taxon>Rosales</taxon>
        <taxon>Rosaceae</taxon>
        <taxon>Amygdaloideae</taxon>
        <taxon>Maleae</taxon>
        <taxon>Pyrus</taxon>
    </lineage>
</organism>
<keyword evidence="4" id="KW-0238">DNA-binding</keyword>
<dbReference type="PROSITE" id="PS51360">
    <property type="entry name" value="PLUS3"/>
    <property type="match status" value="1"/>
</dbReference>
<evidence type="ECO:0000259" key="7">
    <source>
        <dbReference type="PROSITE" id="PS50103"/>
    </source>
</evidence>
<evidence type="ECO:0000259" key="8">
    <source>
        <dbReference type="PROSITE" id="PS50829"/>
    </source>
</evidence>
<accession>A0A5N5GRA3</accession>
<dbReference type="InterPro" id="IPR004343">
    <property type="entry name" value="Plus-3_dom"/>
</dbReference>
<dbReference type="SMART" id="SM00151">
    <property type="entry name" value="SWIB"/>
    <property type="match status" value="1"/>
</dbReference>
<feature type="region of interest" description="Disordered" evidence="6">
    <location>
        <begin position="1"/>
        <end position="35"/>
    </location>
</feature>
<feature type="region of interest" description="Disordered" evidence="6">
    <location>
        <begin position="1177"/>
        <end position="1203"/>
    </location>
</feature>
<dbReference type="Pfam" id="PF25980">
    <property type="entry name" value="NERD_plant"/>
    <property type="match status" value="1"/>
</dbReference>
<evidence type="ECO:0000256" key="1">
    <source>
        <dbReference type="ARBA" id="ARBA00022723"/>
    </source>
</evidence>
<feature type="compositionally biased region" description="Low complexity" evidence="6">
    <location>
        <begin position="921"/>
        <end position="936"/>
    </location>
</feature>
<dbReference type="FunFam" id="3.30.40.10:FF:000303">
    <property type="entry name" value="Zinc finger CCCH domain-containing protein 19"/>
    <property type="match status" value="1"/>
</dbReference>
<dbReference type="InterPro" id="IPR001965">
    <property type="entry name" value="Znf_PHD"/>
</dbReference>
<dbReference type="SUPFAM" id="SSF57903">
    <property type="entry name" value="FYVE/PHD zinc finger"/>
    <property type="match status" value="1"/>
</dbReference>
<feature type="compositionally biased region" description="Polar residues" evidence="6">
    <location>
        <begin position="872"/>
        <end position="890"/>
    </location>
</feature>
<feature type="region of interest" description="Disordered" evidence="6">
    <location>
        <begin position="630"/>
        <end position="715"/>
    </location>
</feature>
<dbReference type="Gene3D" id="3.30.40.10">
    <property type="entry name" value="Zinc/RING finger domain, C3HC4 (zinc finger)"/>
    <property type="match status" value="1"/>
</dbReference>
<keyword evidence="2 5" id="KW-0863">Zinc-finger</keyword>
<feature type="compositionally biased region" description="Basic and acidic residues" evidence="6">
    <location>
        <begin position="294"/>
        <end position="307"/>
    </location>
</feature>
<dbReference type="InterPro" id="IPR013083">
    <property type="entry name" value="Znf_RING/FYVE/PHD"/>
</dbReference>
<feature type="compositionally biased region" description="Basic and acidic residues" evidence="6">
    <location>
        <begin position="630"/>
        <end position="646"/>
    </location>
</feature>
<feature type="region of interest" description="Disordered" evidence="6">
    <location>
        <begin position="288"/>
        <end position="311"/>
    </location>
</feature>
<feature type="domain" description="Plus3" evidence="9">
    <location>
        <begin position="456"/>
        <end position="589"/>
    </location>
</feature>
<proteinExistence type="predicted"/>
<dbReference type="Pfam" id="PF02213">
    <property type="entry name" value="GYF"/>
    <property type="match status" value="1"/>
</dbReference>
<dbReference type="Pfam" id="PF03126">
    <property type="entry name" value="Plus-3"/>
    <property type="match status" value="1"/>
</dbReference>
<dbReference type="GO" id="GO:0008270">
    <property type="term" value="F:zinc ion binding"/>
    <property type="evidence" value="ECO:0007669"/>
    <property type="project" value="UniProtKB-KW"/>
</dbReference>
<evidence type="ECO:0000259" key="10">
    <source>
        <dbReference type="PROSITE" id="PS51925"/>
    </source>
</evidence>
<evidence type="ECO:0000256" key="2">
    <source>
        <dbReference type="ARBA" id="ARBA00022771"/>
    </source>
</evidence>
<dbReference type="CDD" id="cd10567">
    <property type="entry name" value="SWIB-MDM2_like"/>
    <property type="match status" value="1"/>
</dbReference>
<reference evidence="12" key="2">
    <citation type="submission" date="2019-10" db="EMBL/GenBank/DDBJ databases">
        <title>A de novo genome assembly of a pear dwarfing rootstock.</title>
        <authorList>
            <person name="Wang F."/>
            <person name="Wang J."/>
            <person name="Li S."/>
            <person name="Zhang Y."/>
            <person name="Fang M."/>
            <person name="Ma L."/>
            <person name="Zhao Y."/>
            <person name="Jiang S."/>
        </authorList>
    </citation>
    <scope>NUCLEOTIDE SEQUENCE [LARGE SCALE GENOMIC DNA]</scope>
</reference>
<feature type="compositionally biased region" description="Polar residues" evidence="6">
    <location>
        <begin position="958"/>
        <end position="983"/>
    </location>
</feature>
<dbReference type="CDD" id="cd00072">
    <property type="entry name" value="GYF"/>
    <property type="match status" value="1"/>
</dbReference>
<feature type="region of interest" description="Disordered" evidence="6">
    <location>
        <begin position="1290"/>
        <end position="1309"/>
    </location>
</feature>
<feature type="compositionally biased region" description="Polar residues" evidence="6">
    <location>
        <begin position="1177"/>
        <end position="1186"/>
    </location>
</feature>
<keyword evidence="3 5" id="KW-0862">Zinc</keyword>
<dbReference type="Gene3D" id="3.30.1490.40">
    <property type="match status" value="1"/>
</dbReference>
<evidence type="ECO:0000256" key="6">
    <source>
        <dbReference type="SAM" id="MobiDB-lite"/>
    </source>
</evidence>
<dbReference type="OrthoDB" id="6415790at2759"/>
<feature type="region of interest" description="Disordered" evidence="6">
    <location>
        <begin position="916"/>
        <end position="1052"/>
    </location>
</feature>
<name>A0A5N5GRA3_9ROSA</name>
<dbReference type="PROSITE" id="PS50829">
    <property type="entry name" value="GYF"/>
    <property type="match status" value="1"/>
</dbReference>
<dbReference type="InterPro" id="IPR035445">
    <property type="entry name" value="GYF-like_dom_sf"/>
</dbReference>
<reference evidence="11 12" key="3">
    <citation type="submission" date="2019-11" db="EMBL/GenBank/DDBJ databases">
        <title>A de novo genome assembly of a pear dwarfing rootstock.</title>
        <authorList>
            <person name="Wang F."/>
            <person name="Wang J."/>
            <person name="Li S."/>
            <person name="Zhang Y."/>
            <person name="Fang M."/>
            <person name="Ma L."/>
            <person name="Zhao Y."/>
            <person name="Jiang S."/>
        </authorList>
    </citation>
    <scope>NUCLEOTIDE SEQUENCE [LARGE SCALE GENOMIC DNA]</scope>
    <source>
        <strain evidence="11">S2</strain>
        <tissue evidence="11">Leaf</tissue>
    </source>
</reference>
<dbReference type="InterPro" id="IPR003121">
    <property type="entry name" value="SWIB_MDM2_domain"/>
</dbReference>
<dbReference type="InterPro" id="IPR019835">
    <property type="entry name" value="SWIB_domain"/>
</dbReference>
<dbReference type="PROSITE" id="PS01359">
    <property type="entry name" value="ZF_PHD_1"/>
    <property type="match status" value="1"/>
</dbReference>
<evidence type="ECO:0000313" key="11">
    <source>
        <dbReference type="EMBL" id="KAB2618136.1"/>
    </source>
</evidence>
<dbReference type="InterPro" id="IPR000571">
    <property type="entry name" value="Znf_CCCH"/>
</dbReference>
<reference evidence="11 12" key="1">
    <citation type="submission" date="2019-09" db="EMBL/GenBank/DDBJ databases">
        <authorList>
            <person name="Ou C."/>
        </authorList>
    </citation>
    <scope>NUCLEOTIDE SEQUENCE [LARGE SCALE GENOMIC DNA]</scope>
    <source>
        <strain evidence="11">S2</strain>
        <tissue evidence="11">Leaf</tissue>
    </source>
</reference>
<dbReference type="InterPro" id="IPR036128">
    <property type="entry name" value="Plus3-like_sf"/>
</dbReference>
<dbReference type="InterPro" id="IPR003169">
    <property type="entry name" value="GYF"/>
</dbReference>
<evidence type="ECO:0000313" key="12">
    <source>
        <dbReference type="Proteomes" id="UP000327157"/>
    </source>
</evidence>
<feature type="region of interest" description="Disordered" evidence="6">
    <location>
        <begin position="73"/>
        <end position="95"/>
    </location>
</feature>
<sequence>MELEQAQLASAFYRPSIQEDGGGGGEPPQPEKVFDRSMPAGEEILAAFQCETIGGGKVAGEAGQMVVVKEEAGKSLGKRRRGRPPSGHPKATAVRKQQDEEEDVCFICFDGGSLVLCDRRGCPKAYHPSCIKRDEAFFKSKAKWNCGWHICSSCQKAAHYWCYTCTYSLCKGCTKGADYQCVRANKGFCGTCMRTIMLIENMQENKEGAQVDFDDKSSWEYLFKVYWILLKGKLSLTLDELIKAKNPSNEAAVMVCKRDSSVELYDGNKTNSGAVNCCADLEATHSKRSNKKPRTSDKDLSAEKSLGEKGMPLPEDTVWASKELLEFVAHMRNGDISVLSQFEVQALLLEYIKKNNLRDPCQKCQIICDSRLIRLFGKECVGHFEMLKLLEFHFPVKESSKADNISSAGIVNTIASQMEIDGNYDHQTMMGNDKKRKTRKRVDERGPLTNPDAFAAIDVHNINLIYLRRNSMENFFEDIDKLHEKVVGSIVRIRIPSGDQKQDIYRLVQVVGTCKVAEPYKVGTRTTHVKLEILNLNKKEVISIDEISNQEFSQDECKRLRQSIRCGLSKQLTVGEIQEKAMALHAIRVNDCLDAEVLRISHLRDRASEKGRRKELKQCVEKLQLLNSPEERQRRLSEIPEVRPDPTMDPSCESEDSAGAFDKKQDAKVRPRRSGRRGREPFSQPREGDTSSNSRSKGRKNSGRETFGINGRNTTRSQVNLTGLVSFDGNNQSAVESNTLSEVASENSSLPLSIVTNVNLCVDDFEADIIWHYQDPTGKVQGPFALMQLRKWSTAGHFPLDHRIWKINENPGDSVLLADALNGQYKEPLLPHDSPLLSQGFTVALDDRNNGQDDGRNKSMNPAAVDDKQVEESWNTKQDGQSLHNSGSSELVRNTAFADVVNSSDEQNGIVLQGQVPLKDNNSSPNQPQESSSQPSLPVMPSETLLHQEGESRGAEINSDQTNGNADPQQTAQGQIANGQCNESRSDSDGHSGQSSGQNWRPPPVSSPSNGCHSNSTFVPFAKSPETAEQDQKEHNFSDMSSPTPKPSNGDLKNQAAEIRQFVPSNAPVQDAGHSWSTSSSLVGGGAPLPEVGGDWGRYSPTPAKPSSIEEWESSLVSASSFKPSEMDQFTEPTEFCTLPDESVSDLLAEVEAMETLTSLANSTSIMNCRGEFTEGSKNGSISSVDGFSPAPDPGKGDALSSTGDLRGLADEPLGVRHGNALDLSSTGDLQVSMETDKPVGICQGNALDLQNRSGVHSSTSPGMEGDRKYSDVSVNQFEAGTEIRTTAPSDIASTDNHWNGRSESTGRSWEAVQPVPRNANMGWGGPDQGSVNLGWGGGQGITHGNTSIHPGHQLPARGMWESQPRYGEERFFSPRDRGFQNRDLGIGRGRFGWNRQTLYGNGNGNGNGNGGSFRPPPKGQRVCKYYESGHCKKGASCSYLHP</sequence>
<gene>
    <name evidence="11" type="ORF">D8674_014005</name>
</gene>
<dbReference type="InterPro" id="IPR058668">
    <property type="entry name" value="NERD_dom"/>
</dbReference>
<dbReference type="SMART" id="SM00444">
    <property type="entry name" value="GYF"/>
    <property type="match status" value="1"/>
</dbReference>
<dbReference type="InterPro" id="IPR019786">
    <property type="entry name" value="Zinc_finger_PHD-type_CS"/>
</dbReference>
<dbReference type="PANTHER" id="PTHR46695">
    <property type="entry name" value="ZINC FINGER CCCH DOMAIN-CONTAINING PROTEIN 44-RELATED"/>
    <property type="match status" value="1"/>
</dbReference>
<dbReference type="InterPro" id="IPR036855">
    <property type="entry name" value="Znf_CCCH_sf"/>
</dbReference>
<protein>
    <submittedName>
        <fullName evidence="11">Zinc finger CCCH domain-containing protein 19-like</fullName>
    </submittedName>
</protein>
<dbReference type="Pfam" id="PF02201">
    <property type="entry name" value="SWIB"/>
    <property type="match status" value="1"/>
</dbReference>
<keyword evidence="1 5" id="KW-0479">Metal-binding</keyword>
<feature type="compositionally biased region" description="Polar residues" evidence="6">
    <location>
        <begin position="1290"/>
        <end position="1308"/>
    </location>
</feature>